<keyword evidence="1" id="KW-0732">Signal</keyword>
<dbReference type="Proteomes" id="UP000499080">
    <property type="component" value="Unassembled WGS sequence"/>
</dbReference>
<evidence type="ECO:0000256" key="1">
    <source>
        <dbReference type="SAM" id="SignalP"/>
    </source>
</evidence>
<sequence length="107" mass="12239">MIELVPLLFLVIKMFSCMSDFAPLFKVPPGYHHPLRPTLATPLRERQHEASPKELEFLITKNHIYFPQGWFGSLYVNQPSKASSNSLLKTAGNFTAENLFQCEERVS</sequence>
<gene>
    <name evidence="2" type="ORF">AVEN_108420_1</name>
</gene>
<accession>A0A4Y2NUT4</accession>
<evidence type="ECO:0000313" key="2">
    <source>
        <dbReference type="EMBL" id="GBN42643.1"/>
    </source>
</evidence>
<name>A0A4Y2NUT4_ARAVE</name>
<protein>
    <submittedName>
        <fullName evidence="2">Uncharacterized protein</fullName>
    </submittedName>
</protein>
<keyword evidence="3" id="KW-1185">Reference proteome</keyword>
<dbReference type="EMBL" id="BGPR01009841">
    <property type="protein sequence ID" value="GBN42643.1"/>
    <property type="molecule type" value="Genomic_DNA"/>
</dbReference>
<comment type="caution">
    <text evidence="2">The sequence shown here is derived from an EMBL/GenBank/DDBJ whole genome shotgun (WGS) entry which is preliminary data.</text>
</comment>
<reference evidence="2 3" key="1">
    <citation type="journal article" date="2019" name="Sci. Rep.">
        <title>Orb-weaving spider Araneus ventricosus genome elucidates the spidroin gene catalogue.</title>
        <authorList>
            <person name="Kono N."/>
            <person name="Nakamura H."/>
            <person name="Ohtoshi R."/>
            <person name="Moran D.A.P."/>
            <person name="Shinohara A."/>
            <person name="Yoshida Y."/>
            <person name="Fujiwara M."/>
            <person name="Mori M."/>
            <person name="Tomita M."/>
            <person name="Arakawa K."/>
        </authorList>
    </citation>
    <scope>NUCLEOTIDE SEQUENCE [LARGE SCALE GENOMIC DNA]</scope>
</reference>
<organism evidence="2 3">
    <name type="scientific">Araneus ventricosus</name>
    <name type="common">Orbweaver spider</name>
    <name type="synonym">Epeira ventricosa</name>
    <dbReference type="NCBI Taxonomy" id="182803"/>
    <lineage>
        <taxon>Eukaryota</taxon>
        <taxon>Metazoa</taxon>
        <taxon>Ecdysozoa</taxon>
        <taxon>Arthropoda</taxon>
        <taxon>Chelicerata</taxon>
        <taxon>Arachnida</taxon>
        <taxon>Araneae</taxon>
        <taxon>Araneomorphae</taxon>
        <taxon>Entelegynae</taxon>
        <taxon>Araneoidea</taxon>
        <taxon>Araneidae</taxon>
        <taxon>Araneus</taxon>
    </lineage>
</organism>
<proteinExistence type="predicted"/>
<dbReference type="AlphaFoldDB" id="A0A4Y2NUT4"/>
<evidence type="ECO:0000313" key="3">
    <source>
        <dbReference type="Proteomes" id="UP000499080"/>
    </source>
</evidence>
<feature type="chain" id="PRO_5021245365" evidence="1">
    <location>
        <begin position="20"/>
        <end position="107"/>
    </location>
</feature>
<feature type="signal peptide" evidence="1">
    <location>
        <begin position="1"/>
        <end position="19"/>
    </location>
</feature>